<keyword evidence="3" id="KW-1133">Transmembrane helix</keyword>
<dbReference type="Gene3D" id="3.20.20.80">
    <property type="entry name" value="Glycosidases"/>
    <property type="match status" value="1"/>
</dbReference>
<dbReference type="PANTHER" id="PTHR43405">
    <property type="entry name" value="GLYCOSYL HYDROLASE DIGH"/>
    <property type="match status" value="1"/>
</dbReference>
<dbReference type="STRING" id="1458985.BJP34_27780"/>
<dbReference type="Pfam" id="PF02638">
    <property type="entry name" value="GHL10"/>
    <property type="match status" value="1"/>
</dbReference>
<evidence type="ECO:0000259" key="4">
    <source>
        <dbReference type="Pfam" id="PF02638"/>
    </source>
</evidence>
<dbReference type="OrthoDB" id="569227at2"/>
<proteinExistence type="predicted"/>
<dbReference type="EMBL" id="CP017599">
    <property type="protein sequence ID" value="AOX02734.1"/>
    <property type="molecule type" value="Genomic_DNA"/>
</dbReference>
<name>A0A1D8TYT2_9CYAN</name>
<evidence type="ECO:0000256" key="3">
    <source>
        <dbReference type="SAM" id="Phobius"/>
    </source>
</evidence>
<dbReference type="InterPro" id="IPR017853">
    <property type="entry name" value="GH"/>
</dbReference>
<dbReference type="KEGG" id="mpro:BJP34_27780"/>
<evidence type="ECO:0000256" key="2">
    <source>
        <dbReference type="SAM" id="MobiDB-lite"/>
    </source>
</evidence>
<dbReference type="InterPro" id="IPR052177">
    <property type="entry name" value="Divisome_Glycosyl_Hydrolase"/>
</dbReference>
<keyword evidence="3" id="KW-0472">Membrane</keyword>
<feature type="domain" description="Glycosyl hydrolase-like 10" evidence="4">
    <location>
        <begin position="149"/>
        <end position="321"/>
    </location>
</feature>
<evidence type="ECO:0000313" key="6">
    <source>
        <dbReference type="Proteomes" id="UP000177870"/>
    </source>
</evidence>
<dbReference type="SUPFAM" id="SSF51445">
    <property type="entry name" value="(Trans)glycosidases"/>
    <property type="match status" value="1"/>
</dbReference>
<feature type="region of interest" description="Disordered" evidence="2">
    <location>
        <begin position="62"/>
        <end position="143"/>
    </location>
</feature>
<accession>A0A1D8TYT2</accession>
<dbReference type="RefSeq" id="WP_070395135.1">
    <property type="nucleotide sequence ID" value="NZ_CP017599.1"/>
</dbReference>
<feature type="transmembrane region" description="Helical" evidence="3">
    <location>
        <begin position="12"/>
        <end position="32"/>
    </location>
</feature>
<dbReference type="InterPro" id="IPR003790">
    <property type="entry name" value="GHL10"/>
</dbReference>
<evidence type="ECO:0000313" key="5">
    <source>
        <dbReference type="EMBL" id="AOX02734.1"/>
    </source>
</evidence>
<reference evidence="6" key="1">
    <citation type="submission" date="2016-10" db="EMBL/GenBank/DDBJ databases">
        <title>Comparative genomics uncovers the prolific and rare metabolic potential of the cyanobacterial genus Moorea.</title>
        <authorList>
            <person name="Leao T."/>
            <person name="Castelao G."/>
            <person name="Korobeynikov A."/>
            <person name="Monroe E.A."/>
            <person name="Podell S."/>
            <person name="Glukhov E."/>
            <person name="Allen E."/>
            <person name="Gerwick W.H."/>
            <person name="Gerwick L."/>
        </authorList>
    </citation>
    <scope>NUCLEOTIDE SEQUENCE [LARGE SCALE GENOMIC DNA]</scope>
    <source>
        <strain evidence="6">PAL-8-15-08-1</strain>
    </source>
</reference>
<feature type="compositionally biased region" description="Polar residues" evidence="2">
    <location>
        <begin position="82"/>
        <end position="96"/>
    </location>
</feature>
<dbReference type="AlphaFoldDB" id="A0A1D8TYT2"/>
<gene>
    <name evidence="5" type="ORF">BJP34_27780</name>
</gene>
<feature type="compositionally biased region" description="Low complexity" evidence="2">
    <location>
        <begin position="97"/>
        <end position="113"/>
    </location>
</feature>
<protein>
    <recommendedName>
        <fullName evidence="4">Glycosyl hydrolase-like 10 domain-containing protein</fullName>
    </recommendedName>
</protein>
<dbReference type="Proteomes" id="UP000177870">
    <property type="component" value="Chromosome"/>
</dbReference>
<keyword evidence="3" id="KW-0812">Transmembrane</keyword>
<evidence type="ECO:0000256" key="1">
    <source>
        <dbReference type="ARBA" id="ARBA00022729"/>
    </source>
</evidence>
<sequence length="437" mass="49490">MSNKKNENSGCGCANIPISLILLVLGGGYWWLNHQGGFAMISKLPQNLPIAIPQNLPITIPGLNSTTAEPQPSAPTKPPVTTAPSLPNSSIVKPNNQPASPTPITAQTPQTPIVKPNDKPASSTPITAQTPQTTQITQSSQTPWEKKAIRGIYISRYNVTNNASEEKIRKQVRHYHSQGINTIIHGVWGNACPMYTSEVMQKTFGYKSCPNLFRDRWLTWLIDEAHKHGMEVHAYFEKGIKIDKNSPIFDLAIERKWVVPGVDRTYPGIEHYILDVEIPEVANFFRDILVEFVQKYPKIDAVQWDDYLGYHAELPGKVNRTNKLTTFSQEMIGAMKQANPKVSFDLCHHNPYWAKKYFAADWPKWNVDRVFIQAYNDKNFTKEVDYAETYDGIAISDQQFHRLPEIVANNKIKAILVFPDRTNPEDVASKLKQFYVK</sequence>
<organism evidence="5 6">
    <name type="scientific">Moorena producens PAL-8-15-08-1</name>
    <dbReference type="NCBI Taxonomy" id="1458985"/>
    <lineage>
        <taxon>Bacteria</taxon>
        <taxon>Bacillati</taxon>
        <taxon>Cyanobacteriota</taxon>
        <taxon>Cyanophyceae</taxon>
        <taxon>Coleofasciculales</taxon>
        <taxon>Coleofasciculaceae</taxon>
        <taxon>Moorena</taxon>
    </lineage>
</organism>
<feature type="compositionally biased region" description="Low complexity" evidence="2">
    <location>
        <begin position="122"/>
        <end position="143"/>
    </location>
</feature>
<keyword evidence="1" id="KW-0732">Signal</keyword>
<dbReference type="PANTHER" id="PTHR43405:SF1">
    <property type="entry name" value="GLYCOSYL HYDROLASE DIGH"/>
    <property type="match status" value="1"/>
</dbReference>